<dbReference type="InterPro" id="IPR045235">
    <property type="entry name" value="PuuE_HpPgdA-like"/>
</dbReference>
<dbReference type="KEGG" id="tpep:A0127_00630"/>
<dbReference type="PANTHER" id="PTHR47561">
    <property type="entry name" value="POLYSACCHARIDE DEACETYLASE FAMILY PROTEIN (AFU_ORTHOLOGUE AFUA_6G05030)"/>
    <property type="match status" value="1"/>
</dbReference>
<evidence type="ECO:0000313" key="3">
    <source>
        <dbReference type="Proteomes" id="UP000073604"/>
    </source>
</evidence>
<dbReference type="GO" id="GO:0016810">
    <property type="term" value="F:hydrolase activity, acting on carbon-nitrogen (but not peptide) bonds"/>
    <property type="evidence" value="ECO:0007669"/>
    <property type="project" value="InterPro"/>
</dbReference>
<gene>
    <name evidence="2" type="ORF">A0127_00630</name>
</gene>
<dbReference type="EMBL" id="CP014750">
    <property type="protein sequence ID" value="AMQ17780.1"/>
    <property type="molecule type" value="Genomic_DNA"/>
</dbReference>
<keyword evidence="3" id="KW-1185">Reference proteome</keyword>
<dbReference type="InterPro" id="IPR011330">
    <property type="entry name" value="Glyco_hydro/deAcase_b/a-brl"/>
</dbReference>
<dbReference type="RefSeq" id="WP_062386537.1">
    <property type="nucleotide sequence ID" value="NZ_CP014750.1"/>
</dbReference>
<accession>A0A142CSM8</accession>
<dbReference type="Proteomes" id="UP000073604">
    <property type="component" value="Chromosome"/>
</dbReference>
<proteinExistence type="predicted"/>
<dbReference type="GeneID" id="27139006"/>
<dbReference type="AlphaFoldDB" id="A0A142CSM8"/>
<protein>
    <submittedName>
        <fullName evidence="2">Polysaccharide deacetylase</fullName>
    </submittedName>
</protein>
<feature type="domain" description="NodB homology" evidence="1">
    <location>
        <begin position="4"/>
        <end position="125"/>
    </location>
</feature>
<dbReference type="Gene3D" id="3.20.20.370">
    <property type="entry name" value="Glycoside hydrolase/deacetylase"/>
    <property type="match status" value="1"/>
</dbReference>
<dbReference type="PANTHER" id="PTHR47561:SF1">
    <property type="entry name" value="POLYSACCHARIDE DEACETYLASE FAMILY PROTEIN (AFU_ORTHOLOGUE AFUA_6G05030)"/>
    <property type="match status" value="1"/>
</dbReference>
<dbReference type="OrthoDB" id="10436at2157"/>
<evidence type="ECO:0000259" key="1">
    <source>
        <dbReference type="Pfam" id="PF01522"/>
    </source>
</evidence>
<dbReference type="GO" id="GO:0005975">
    <property type="term" value="P:carbohydrate metabolic process"/>
    <property type="evidence" value="ECO:0007669"/>
    <property type="project" value="InterPro"/>
</dbReference>
<dbReference type="Pfam" id="PF01522">
    <property type="entry name" value="Polysacc_deac_1"/>
    <property type="match status" value="1"/>
</dbReference>
<reference evidence="3" key="1">
    <citation type="submission" date="2016-03" db="EMBL/GenBank/DDBJ databases">
        <authorList>
            <person name="Oger P.M."/>
        </authorList>
    </citation>
    <scope>NUCLEOTIDE SEQUENCE [LARGE SCALE GENOMIC DNA]</scope>
    <source>
        <strain evidence="3">OG-1</strain>
    </source>
</reference>
<dbReference type="InterPro" id="IPR002509">
    <property type="entry name" value="NODB_dom"/>
</dbReference>
<organism evidence="2 3">
    <name type="scientific">Thermococcus peptonophilus</name>
    <dbReference type="NCBI Taxonomy" id="53952"/>
    <lineage>
        <taxon>Archaea</taxon>
        <taxon>Methanobacteriati</taxon>
        <taxon>Methanobacteriota</taxon>
        <taxon>Thermococci</taxon>
        <taxon>Thermococcales</taxon>
        <taxon>Thermococcaceae</taxon>
        <taxon>Thermococcus</taxon>
    </lineage>
</organism>
<dbReference type="SUPFAM" id="SSF88713">
    <property type="entry name" value="Glycoside hydrolase/deacetylase"/>
    <property type="match status" value="1"/>
</dbReference>
<name>A0A142CSM8_9EURY</name>
<evidence type="ECO:0000313" key="2">
    <source>
        <dbReference type="EMBL" id="AMQ17780.1"/>
    </source>
</evidence>
<dbReference type="STRING" id="53952.A0127_00630"/>
<sequence>MVRVILTFDVEQDCPPFASSTRGMEEGLPLVMDLLEDKGIRGTFLFTGRMAEEFPELAKRAVKNHELGCHGFEHERFDRLPRDEVRRRLSEAREILSRFGEIVSFRAPNFQFPDEYYPILKELGFLVDSTKAKHKGWKGGVSEISGLLEVPATTTSIVTRLPWTLQKTFHKRFEDPIVYIFHPWEFVRMSRRLRPDCWVGTGKNALENLHRLIEFHLSRDAEFLTLGEFYHEYQKLKREGEL</sequence>
<dbReference type="CDD" id="cd10941">
    <property type="entry name" value="CE4_PuuE_HpPgdA_like_2"/>
    <property type="match status" value="1"/>
</dbReference>